<sequence length="211" mass="24715">MTKRNSNDFKNVFEPILANKYVYYDIFTNTNNGDKIVIMDNHICFNSTINSQSIATLIKFINNIISNKHLFSSFKIYLHINSKGGCFSDLVQFIKFKKECVHEIISIIDKDCYDSGFVLASLCNYRIINKNAKVYYSKFIISEKGDYYWNYFAQCSNAEIDNLKKLFYDIMCNLVESNLTREKLDGYFLKNDLQVWDCKKYKKLGLADEIV</sequence>
<evidence type="ECO:0008006" key="2">
    <source>
        <dbReference type="Google" id="ProtNLM"/>
    </source>
</evidence>
<dbReference type="Gene3D" id="3.90.226.10">
    <property type="entry name" value="2-enoyl-CoA Hydratase, Chain A, domain 1"/>
    <property type="match status" value="1"/>
</dbReference>
<reference evidence="1" key="1">
    <citation type="journal article" date="2020" name="Nature">
        <title>Giant virus diversity and host interactions through global metagenomics.</title>
        <authorList>
            <person name="Schulz F."/>
            <person name="Roux S."/>
            <person name="Paez-Espino D."/>
            <person name="Jungbluth S."/>
            <person name="Walsh D.A."/>
            <person name="Denef V.J."/>
            <person name="McMahon K.D."/>
            <person name="Konstantinidis K.T."/>
            <person name="Eloe-Fadrosh E.A."/>
            <person name="Kyrpides N.C."/>
            <person name="Woyke T."/>
        </authorList>
    </citation>
    <scope>NUCLEOTIDE SEQUENCE</scope>
    <source>
        <strain evidence="1">GVMAG-M-3300023174-116</strain>
    </source>
</reference>
<dbReference type="AlphaFoldDB" id="A0A6C0D705"/>
<dbReference type="EMBL" id="MN739536">
    <property type="protein sequence ID" value="QHT11699.1"/>
    <property type="molecule type" value="Genomic_DNA"/>
</dbReference>
<organism evidence="1">
    <name type="scientific">viral metagenome</name>
    <dbReference type="NCBI Taxonomy" id="1070528"/>
    <lineage>
        <taxon>unclassified sequences</taxon>
        <taxon>metagenomes</taxon>
        <taxon>organismal metagenomes</taxon>
    </lineage>
</organism>
<evidence type="ECO:0000313" key="1">
    <source>
        <dbReference type="EMBL" id="QHT11699.1"/>
    </source>
</evidence>
<proteinExistence type="predicted"/>
<accession>A0A6C0D705</accession>
<dbReference type="InterPro" id="IPR029045">
    <property type="entry name" value="ClpP/crotonase-like_dom_sf"/>
</dbReference>
<protein>
    <recommendedName>
        <fullName evidence="2">ATP-dependent Clp protease proteolytic subunit</fullName>
    </recommendedName>
</protein>
<dbReference type="SUPFAM" id="SSF52096">
    <property type="entry name" value="ClpP/crotonase"/>
    <property type="match status" value="1"/>
</dbReference>
<name>A0A6C0D705_9ZZZZ</name>